<comment type="caution">
    <text evidence="2">The sequence shown here is derived from an EMBL/GenBank/DDBJ whole genome shotgun (WGS) entry which is preliminary data.</text>
</comment>
<organism evidence="2">
    <name type="scientific">Candidatus Caldatribacterium saccharofermentans</name>
    <dbReference type="NCBI Taxonomy" id="1454753"/>
    <lineage>
        <taxon>Bacteria</taxon>
        <taxon>Pseudomonadati</taxon>
        <taxon>Atribacterota</taxon>
        <taxon>Atribacteria</taxon>
        <taxon>Atribacterales</taxon>
        <taxon>Candidatus Caldatribacteriaceae</taxon>
        <taxon>Candidatus Caldatribacterium</taxon>
    </lineage>
</organism>
<evidence type="ECO:0000256" key="1">
    <source>
        <dbReference type="SAM" id="Coils"/>
    </source>
</evidence>
<keyword evidence="1" id="KW-0175">Coiled coil</keyword>
<name>A0A7V4THT0_9BACT</name>
<reference evidence="2" key="1">
    <citation type="journal article" date="2020" name="mSystems">
        <title>Genome- and Community-Level Interaction Insights into Carbon Utilization and Element Cycling Functions of Hydrothermarchaeota in Hydrothermal Sediment.</title>
        <authorList>
            <person name="Zhou Z."/>
            <person name="Liu Y."/>
            <person name="Xu W."/>
            <person name="Pan J."/>
            <person name="Luo Z.H."/>
            <person name="Li M."/>
        </authorList>
    </citation>
    <scope>NUCLEOTIDE SEQUENCE [LARGE SCALE GENOMIC DNA]</scope>
    <source>
        <strain evidence="2">SpSt-82</strain>
    </source>
</reference>
<proteinExistence type="predicted"/>
<evidence type="ECO:0000313" key="2">
    <source>
        <dbReference type="EMBL" id="HGY39972.1"/>
    </source>
</evidence>
<gene>
    <name evidence="2" type="ORF">ENW11_09225</name>
</gene>
<feature type="coiled-coil region" evidence="1">
    <location>
        <begin position="106"/>
        <end position="166"/>
    </location>
</feature>
<dbReference type="AlphaFoldDB" id="A0A7V4THT0"/>
<protein>
    <submittedName>
        <fullName evidence="2">Uncharacterized protein</fullName>
    </submittedName>
</protein>
<accession>A0A7V4THT0</accession>
<sequence>MSSQMIVVPVGFYQLCDRQLRDVLAKIKASLEDLWRRHRALCERDGTGSYEDIALALRKLEKDMERLLGEHTFEKVHSMSVDHYTRWLNGRVAAIREEFHRVFGQLERAESSLEDLRKRLIERIRENFGTLALYAGNESRMLWEDCENLEQLSRKALEELDRDMKRQIEEFILSLQQEIARCRVDTGGDLAEHIRELSQLAGEIAQSDMAMVEKVRELNRLRSTVLQLQTTHESLKTTVSSEGQNPLREKIEELRKSLEREKREKKVAGLRERIDEVLARIRNLDHNVANALVRRFPPLESISDDFALANIYEQLRIEYGKLKERFLSMQAYRRRISELLQEGKLPPDLQSEGEALLGAESASPQVYRAFIEKAEAVVQKKEIEAILQEVRKGVIERLTAKLQERGYRFLLEGGNPEEVLERGQPVKVQVLPEEDYLVLLKVDQNGAVITRFVREIENTEEVDLEQDKAVARSWCAVYKEIVAEVSQKIPLRVEHLVEPDEVDQIDYLQVTRGPKRWRAKDRLKGKTGRAQEREHP</sequence>
<feature type="coiled-coil region" evidence="1">
    <location>
        <begin position="244"/>
        <end position="287"/>
    </location>
</feature>
<dbReference type="EMBL" id="DTIY01000075">
    <property type="protein sequence ID" value="HGY39972.1"/>
    <property type="molecule type" value="Genomic_DNA"/>
</dbReference>